<dbReference type="NCBIfam" id="NF041681">
    <property type="entry name" value="HGxxPAAW"/>
    <property type="match status" value="1"/>
</dbReference>
<gene>
    <name evidence="2" type="ORF">GCM10011509_23800</name>
</gene>
<reference evidence="3" key="1">
    <citation type="journal article" date="2019" name="Int. J. Syst. Evol. Microbiol.">
        <title>The Global Catalogue of Microorganisms (GCM) 10K type strain sequencing project: providing services to taxonomists for standard genome sequencing and annotation.</title>
        <authorList>
            <consortium name="The Broad Institute Genomics Platform"/>
            <consortium name="The Broad Institute Genome Sequencing Center for Infectious Disease"/>
            <person name="Wu L."/>
            <person name="Ma J."/>
        </authorList>
    </citation>
    <scope>NUCLEOTIDE SEQUENCE [LARGE SCALE GENOMIC DNA]</scope>
    <source>
        <strain evidence="3">CGMCC 1.5362</strain>
    </source>
</reference>
<evidence type="ECO:0000313" key="3">
    <source>
        <dbReference type="Proteomes" id="UP000662111"/>
    </source>
</evidence>
<accession>A0ABQ2FAX2</accession>
<keyword evidence="1" id="KW-0472">Membrane</keyword>
<protein>
    <submittedName>
        <fullName evidence="2">Uncharacterized protein</fullName>
    </submittedName>
</protein>
<keyword evidence="3" id="KW-1185">Reference proteome</keyword>
<feature type="transmembrane region" description="Helical" evidence="1">
    <location>
        <begin position="37"/>
        <end position="55"/>
    </location>
</feature>
<name>A0ABQ2FAX2_9MICO</name>
<dbReference type="EMBL" id="BMLB01000005">
    <property type="protein sequence ID" value="GGK74432.1"/>
    <property type="molecule type" value="Genomic_DNA"/>
</dbReference>
<keyword evidence="1" id="KW-0812">Transmembrane</keyword>
<sequence>MHDEDHGHSPAAWTGTAVMLLAAAVACYAAVFGPVELMWGGVVVFLLGALGWYAMAKAGIGSADRHAGS</sequence>
<dbReference type="Proteomes" id="UP000662111">
    <property type="component" value="Unassembled WGS sequence"/>
</dbReference>
<evidence type="ECO:0000256" key="1">
    <source>
        <dbReference type="SAM" id="Phobius"/>
    </source>
</evidence>
<evidence type="ECO:0000313" key="2">
    <source>
        <dbReference type="EMBL" id="GGK74432.1"/>
    </source>
</evidence>
<comment type="caution">
    <text evidence="2">The sequence shown here is derived from an EMBL/GenBank/DDBJ whole genome shotgun (WGS) entry which is preliminary data.</text>
</comment>
<organism evidence="2 3">
    <name type="scientific">Ornithinimicrobium pekingense</name>
    <dbReference type="NCBI Taxonomy" id="384677"/>
    <lineage>
        <taxon>Bacteria</taxon>
        <taxon>Bacillati</taxon>
        <taxon>Actinomycetota</taxon>
        <taxon>Actinomycetes</taxon>
        <taxon>Micrococcales</taxon>
        <taxon>Ornithinimicrobiaceae</taxon>
        <taxon>Ornithinimicrobium</taxon>
    </lineage>
</organism>
<proteinExistence type="predicted"/>
<dbReference type="RefSeq" id="WP_040658016.1">
    <property type="nucleotide sequence ID" value="NZ_BMLB01000005.1"/>
</dbReference>
<keyword evidence="1" id="KW-1133">Transmembrane helix</keyword>
<feature type="transmembrane region" description="Helical" evidence="1">
    <location>
        <begin position="12"/>
        <end position="31"/>
    </location>
</feature>